<organism evidence="2 4">
    <name type="scientific">Pseudomonas viciae</name>
    <dbReference type="NCBI Taxonomy" id="2505979"/>
    <lineage>
        <taxon>Bacteria</taxon>
        <taxon>Pseudomonadati</taxon>
        <taxon>Pseudomonadota</taxon>
        <taxon>Gammaproteobacteria</taxon>
        <taxon>Pseudomonadales</taxon>
        <taxon>Pseudomonadaceae</taxon>
        <taxon>Pseudomonas</taxon>
    </lineage>
</organism>
<evidence type="ECO:0000313" key="5">
    <source>
        <dbReference type="Proteomes" id="UP001227386"/>
    </source>
</evidence>
<dbReference type="EMBL" id="CP123771">
    <property type="protein sequence ID" value="WGO92646.1"/>
    <property type="molecule type" value="Genomic_DNA"/>
</dbReference>
<accession>A0A4P7PLT6</accession>
<dbReference type="Proteomes" id="UP000296468">
    <property type="component" value="Chromosome"/>
</dbReference>
<reference evidence="3 5" key="1">
    <citation type="journal article" date="2012" name="Appl. Soil Ecol.">
        <title>Isolation and characterization of new plant growth-promoting bacterial endophytes.</title>
        <authorList>
            <person name="Rashid S."/>
            <person name="Charles T.C."/>
            <person name="Glick B.R."/>
        </authorList>
    </citation>
    <scope>NUCLEOTIDE SEQUENCE [LARGE SCALE GENOMIC DNA]</scope>
    <source>
        <strain evidence="3 5">YsS1</strain>
    </source>
</reference>
<evidence type="ECO:0000313" key="2">
    <source>
        <dbReference type="EMBL" id="QBZ91890.1"/>
    </source>
</evidence>
<name>A0A4P7PLT6_9PSED</name>
<dbReference type="RefSeq" id="WP_135847230.1">
    <property type="nucleotide sequence ID" value="NZ_CP035088.1"/>
</dbReference>
<dbReference type="OrthoDB" id="7023044at2"/>
<reference evidence="2" key="3">
    <citation type="submission" date="2019-01" db="EMBL/GenBank/DDBJ databases">
        <authorList>
            <person name="Zhang L."/>
        </authorList>
    </citation>
    <scope>NUCLEOTIDE SEQUENCE</scope>
    <source>
        <strain evidence="2">11K1</strain>
    </source>
</reference>
<keyword evidence="5" id="KW-1185">Reference proteome</keyword>
<dbReference type="AlphaFoldDB" id="A0A4P7PLT6"/>
<dbReference type="Proteomes" id="UP001227386">
    <property type="component" value="Chromosome"/>
</dbReference>
<feature type="compositionally biased region" description="Pro residues" evidence="1">
    <location>
        <begin position="1"/>
        <end position="11"/>
    </location>
</feature>
<protein>
    <submittedName>
        <fullName evidence="3">DUF6124 family protein</fullName>
    </submittedName>
</protein>
<reference evidence="3" key="4">
    <citation type="submission" date="2023-04" db="EMBL/GenBank/DDBJ databases">
        <authorList>
            <person name="Charles T.C."/>
            <person name="Cheng J."/>
            <person name="Lynch M."/>
            <person name="Van Dyk A."/>
        </authorList>
    </citation>
    <scope>NUCLEOTIDE SEQUENCE</scope>
    <source>
        <strain evidence="3">YsS1</strain>
    </source>
</reference>
<proteinExistence type="predicted"/>
<feature type="region of interest" description="Disordered" evidence="1">
    <location>
        <begin position="1"/>
        <end position="22"/>
    </location>
</feature>
<evidence type="ECO:0000313" key="3">
    <source>
        <dbReference type="EMBL" id="WGO92646.1"/>
    </source>
</evidence>
<dbReference type="EMBL" id="CP035088">
    <property type="protein sequence ID" value="QBZ91890.1"/>
    <property type="molecule type" value="Genomic_DNA"/>
</dbReference>
<evidence type="ECO:0000313" key="4">
    <source>
        <dbReference type="Proteomes" id="UP000296468"/>
    </source>
</evidence>
<sequence length="121" mass="12997">MIKVTPNPPETDPSSAHGGLDSQKLDEAAQRALDYYLGPKPEAKKKPASNQLFTVVDSIDTECLLTNLSETLASANATVSDLAFELEGSRRHVALGVQQLIELSELLANRVLDKQVPVAQG</sequence>
<dbReference type="KEGG" id="pvk:EPZ47_25420"/>
<gene>
    <name evidence="2" type="ORF">EPZ47_25420</name>
    <name evidence="3" type="ORF">QCD61_23645</name>
</gene>
<reference evidence="2 4" key="2">
    <citation type="journal article" date="2019" name="Front. Microbiol.">
        <title>In silico and Genetic Analyses of Cyclic Lipopeptide Synthetic Gene Clusters in Pseudomonas sp. 11K1.</title>
        <authorList>
            <person name="Zhao H."/>
            <person name="Liu Y.P."/>
            <person name="Zhang L.Q."/>
        </authorList>
    </citation>
    <scope>NUCLEOTIDE SEQUENCE [LARGE SCALE GENOMIC DNA]</scope>
    <source>
        <strain evidence="2 4">11K1</strain>
    </source>
</reference>
<evidence type="ECO:0000256" key="1">
    <source>
        <dbReference type="SAM" id="MobiDB-lite"/>
    </source>
</evidence>
<dbReference type="Pfam" id="PF19619">
    <property type="entry name" value="DUF6124"/>
    <property type="match status" value="1"/>
</dbReference>